<sequence>MIPILIFRLGIEQNKFKSGLSFLKEKEKFCALDINFNYFIFNLNGEFIYFLNKNKKKGIFFTSSFVPFWELEMNFGYKYNGENNILNLEISKDWIKLVNLRMALNYLMNKNWQIIFQLNLKI</sequence>
<accession>A0A7V3ZVH5</accession>
<protein>
    <submittedName>
        <fullName evidence="1">Uncharacterized protein</fullName>
    </submittedName>
</protein>
<dbReference type="AlphaFoldDB" id="A0A7V3ZVH5"/>
<proteinExistence type="predicted"/>
<reference evidence="1" key="1">
    <citation type="journal article" date="2020" name="mSystems">
        <title>Genome- and Community-Level Interaction Insights into Carbon Utilization and Element Cycling Functions of Hydrothermarchaeota in Hydrothermal Sediment.</title>
        <authorList>
            <person name="Zhou Z."/>
            <person name="Liu Y."/>
            <person name="Xu W."/>
            <person name="Pan J."/>
            <person name="Luo Z.H."/>
            <person name="Li M."/>
        </authorList>
    </citation>
    <scope>NUCLEOTIDE SEQUENCE [LARGE SCALE GENOMIC DNA]</scope>
    <source>
        <strain evidence="1">SpSt-697</strain>
    </source>
</reference>
<name>A0A7V3ZVH5_UNCW3</name>
<gene>
    <name evidence="1" type="ORF">ENU74_03650</name>
</gene>
<comment type="caution">
    <text evidence="1">The sequence shown here is derived from an EMBL/GenBank/DDBJ whole genome shotgun (WGS) entry which is preliminary data.</text>
</comment>
<organism evidence="1">
    <name type="scientific">candidate division WOR-3 bacterium</name>
    <dbReference type="NCBI Taxonomy" id="2052148"/>
    <lineage>
        <taxon>Bacteria</taxon>
        <taxon>Bacteria division WOR-3</taxon>
    </lineage>
</organism>
<dbReference type="EMBL" id="DTDR01000094">
    <property type="protein sequence ID" value="HGK63669.1"/>
    <property type="molecule type" value="Genomic_DNA"/>
</dbReference>
<evidence type="ECO:0000313" key="1">
    <source>
        <dbReference type="EMBL" id="HGK63669.1"/>
    </source>
</evidence>